<sequence>MAEARRALLGPLIGGGLRTECAERDEQPGRQGALLGDRDLAEVVEDDAVFAGMSRAAAIGKVILRALRDGAASMSAWEIKELKRSRRGIVRRSLIP</sequence>
<gene>
    <name evidence="1" type="ORF">OXU80_16485</name>
</gene>
<dbReference type="EMBL" id="CP113520">
    <property type="protein sequence ID" value="WAJ26473.1"/>
    <property type="molecule type" value="Genomic_DNA"/>
</dbReference>
<organism evidence="1 2">
    <name type="scientific">Antarcticirhabdus aurantiaca</name>
    <dbReference type="NCBI Taxonomy" id="2606717"/>
    <lineage>
        <taxon>Bacteria</taxon>
        <taxon>Pseudomonadati</taxon>
        <taxon>Pseudomonadota</taxon>
        <taxon>Alphaproteobacteria</taxon>
        <taxon>Hyphomicrobiales</taxon>
        <taxon>Aurantimonadaceae</taxon>
        <taxon>Antarcticirhabdus</taxon>
    </lineage>
</organism>
<accession>A0ACD4NI04</accession>
<evidence type="ECO:0000313" key="2">
    <source>
        <dbReference type="Proteomes" id="UP001163223"/>
    </source>
</evidence>
<dbReference type="Proteomes" id="UP001163223">
    <property type="component" value="Chromosome"/>
</dbReference>
<protein>
    <submittedName>
        <fullName evidence="1">Uncharacterized protein</fullName>
    </submittedName>
</protein>
<proteinExistence type="predicted"/>
<reference evidence="1" key="1">
    <citation type="submission" date="2022-11" db="EMBL/GenBank/DDBJ databases">
        <title>beta-Carotene-producing bacterium, Jeongeuplla avenae sp. nov., alleviates the salt stress of Arabidopsis seedlings.</title>
        <authorList>
            <person name="Jiang L."/>
            <person name="Lee J."/>
        </authorList>
    </citation>
    <scope>NUCLEOTIDE SEQUENCE</scope>
    <source>
        <strain evidence="1">DY_R2A_6</strain>
    </source>
</reference>
<name>A0ACD4NI04_9HYPH</name>
<evidence type="ECO:0000313" key="1">
    <source>
        <dbReference type="EMBL" id="WAJ26473.1"/>
    </source>
</evidence>
<keyword evidence="2" id="KW-1185">Reference proteome</keyword>